<feature type="region of interest" description="Disordered" evidence="1">
    <location>
        <begin position="114"/>
        <end position="170"/>
    </location>
</feature>
<dbReference type="InterPro" id="IPR040264">
    <property type="entry name" value="T15H9.4-like"/>
</dbReference>
<proteinExistence type="predicted"/>
<dbReference type="PANTHER" id="PTHR31327">
    <property type="entry name" value="SPERM MEIOSIS PDZ DOMAIN CONTAINING PROTEINS-RELATED"/>
    <property type="match status" value="1"/>
</dbReference>
<dbReference type="SUPFAM" id="SSF50156">
    <property type="entry name" value="PDZ domain-like"/>
    <property type="match status" value="1"/>
</dbReference>
<accession>A0A6V7Y6R8</accession>
<gene>
    <name evidence="2" type="ORF">MENT_LOCUS61154</name>
</gene>
<organism evidence="2 3">
    <name type="scientific">Meloidogyne enterolobii</name>
    <name type="common">Root-knot nematode worm</name>
    <name type="synonym">Meloidogyne mayaguensis</name>
    <dbReference type="NCBI Taxonomy" id="390850"/>
    <lineage>
        <taxon>Eukaryota</taxon>
        <taxon>Metazoa</taxon>
        <taxon>Ecdysozoa</taxon>
        <taxon>Nematoda</taxon>
        <taxon>Chromadorea</taxon>
        <taxon>Rhabditida</taxon>
        <taxon>Tylenchina</taxon>
        <taxon>Tylenchomorpha</taxon>
        <taxon>Tylenchoidea</taxon>
        <taxon>Meloidogynidae</taxon>
        <taxon>Meloidogyninae</taxon>
        <taxon>Meloidogyne</taxon>
    </lineage>
</organism>
<dbReference type="InterPro" id="IPR036034">
    <property type="entry name" value="PDZ_sf"/>
</dbReference>
<dbReference type="Proteomes" id="UP000580250">
    <property type="component" value="Unassembled WGS sequence"/>
</dbReference>
<comment type="caution">
    <text evidence="2">The sequence shown here is derived from an EMBL/GenBank/DDBJ whole genome shotgun (WGS) entry which is preliminary data.</text>
</comment>
<dbReference type="AlphaFoldDB" id="A0A6V7Y6R8"/>
<name>A0A6V7Y6R8_MELEN</name>
<reference evidence="2 3" key="1">
    <citation type="submission" date="2020-08" db="EMBL/GenBank/DDBJ databases">
        <authorList>
            <person name="Koutsovoulos G."/>
            <person name="Danchin GJ E."/>
        </authorList>
    </citation>
    <scope>NUCLEOTIDE SEQUENCE [LARGE SCALE GENOMIC DNA]</scope>
</reference>
<evidence type="ECO:0000256" key="1">
    <source>
        <dbReference type="SAM" id="MobiDB-lite"/>
    </source>
</evidence>
<dbReference type="EMBL" id="CAJEWN010003308">
    <property type="protein sequence ID" value="CAD2207236.1"/>
    <property type="molecule type" value="Genomic_DNA"/>
</dbReference>
<evidence type="ECO:0000313" key="2">
    <source>
        <dbReference type="EMBL" id="CAD2207236.1"/>
    </source>
</evidence>
<protein>
    <submittedName>
        <fullName evidence="2">Uncharacterized protein</fullName>
    </submittedName>
</protein>
<sequence length="170" mass="18946">MARRSSNWITVEKKGSNIIVSHIEPSSVAAQYILPGDILRDVNGKEVKDDVSGAKKAIRQSITEKKNVVLKLERDAPPLKLISTAAEDVCEILTRAKGFWNKRCKLIPIEEEEPRKPKRVYHVPDVESEPFPVDDTGKKLVATPSRDGGTRTEEPVETAEEEPATEGEEF</sequence>
<dbReference type="Gene3D" id="2.30.42.10">
    <property type="match status" value="1"/>
</dbReference>
<feature type="compositionally biased region" description="Acidic residues" evidence="1">
    <location>
        <begin position="155"/>
        <end position="170"/>
    </location>
</feature>
<evidence type="ECO:0000313" key="3">
    <source>
        <dbReference type="Proteomes" id="UP000580250"/>
    </source>
</evidence>